<comment type="catalytic activity">
    <reaction evidence="2">
        <text>alpha-L-fucose = beta-L-fucose</text>
        <dbReference type="Rhea" id="RHEA:25580"/>
        <dbReference type="ChEBI" id="CHEBI:42548"/>
        <dbReference type="ChEBI" id="CHEBI:42589"/>
        <dbReference type="EC" id="5.1.3.29"/>
    </reaction>
</comment>
<evidence type="ECO:0000313" key="5">
    <source>
        <dbReference type="Proteomes" id="UP001374579"/>
    </source>
</evidence>
<dbReference type="InterPro" id="IPR023750">
    <property type="entry name" value="RbsD-like_sf"/>
</dbReference>
<dbReference type="Pfam" id="PF05025">
    <property type="entry name" value="RbsD_FucU"/>
    <property type="match status" value="1"/>
</dbReference>
<proteinExistence type="predicted"/>
<dbReference type="GO" id="GO:0036373">
    <property type="term" value="F:L-fucose mutarotase activity"/>
    <property type="evidence" value="ECO:0007669"/>
    <property type="project" value="UniProtKB-EC"/>
</dbReference>
<dbReference type="InterPro" id="IPR007721">
    <property type="entry name" value="RbsD_FucU"/>
</dbReference>
<evidence type="ECO:0000256" key="3">
    <source>
        <dbReference type="ARBA" id="ARBA00038859"/>
    </source>
</evidence>
<name>A0AAN9BPW0_9CAEN</name>
<keyword evidence="5" id="KW-1185">Reference proteome</keyword>
<dbReference type="EMBL" id="JBAMIC010000003">
    <property type="protein sequence ID" value="KAK7109184.1"/>
    <property type="molecule type" value="Genomic_DNA"/>
</dbReference>
<evidence type="ECO:0000256" key="2">
    <source>
        <dbReference type="ARBA" id="ARBA00036324"/>
    </source>
</evidence>
<dbReference type="EC" id="5.1.3.29" evidence="3"/>
<sequence length="150" mass="16864">MPLRKIPKILSPDLLHVLCSMGHGDEIVLADLHFPSSSVCRHGPKEIRADGLKASDLLKAIMEVFPLDQYEDQPAAVMQRVPSDEAKNLPVPIWDTYQQIVNASEGKTVKIEQVERFAFYERAKKAYAVVHTGENMQYANIILKKGCVFD</sequence>
<evidence type="ECO:0000313" key="4">
    <source>
        <dbReference type="EMBL" id="KAK7109184.1"/>
    </source>
</evidence>
<accession>A0AAN9BPW0</accession>
<dbReference type="PANTHER" id="PTHR31690">
    <property type="entry name" value="FUCOSE MUTAROTASE"/>
    <property type="match status" value="1"/>
</dbReference>
<dbReference type="GO" id="GO:0042806">
    <property type="term" value="F:fucose binding"/>
    <property type="evidence" value="ECO:0007669"/>
    <property type="project" value="TreeGrafter"/>
</dbReference>
<keyword evidence="1" id="KW-0413">Isomerase</keyword>
<comment type="caution">
    <text evidence="4">The sequence shown here is derived from an EMBL/GenBank/DDBJ whole genome shotgun (WGS) entry which is preliminary data.</text>
</comment>
<evidence type="ECO:0000256" key="1">
    <source>
        <dbReference type="ARBA" id="ARBA00023235"/>
    </source>
</evidence>
<dbReference type="GO" id="GO:0006004">
    <property type="term" value="P:fucose metabolic process"/>
    <property type="evidence" value="ECO:0007669"/>
    <property type="project" value="TreeGrafter"/>
</dbReference>
<dbReference type="InterPro" id="IPR050443">
    <property type="entry name" value="RbsD/FucU_mutarotase"/>
</dbReference>
<dbReference type="AlphaFoldDB" id="A0AAN9BPW0"/>
<dbReference type="SUPFAM" id="SSF102546">
    <property type="entry name" value="RbsD-like"/>
    <property type="match status" value="1"/>
</dbReference>
<protein>
    <recommendedName>
        <fullName evidence="3">L-fucose mutarotase</fullName>
        <ecNumber evidence="3">5.1.3.29</ecNumber>
    </recommendedName>
</protein>
<dbReference type="Proteomes" id="UP001374579">
    <property type="component" value="Unassembled WGS sequence"/>
</dbReference>
<dbReference type="Gene3D" id="3.40.1650.10">
    <property type="entry name" value="RbsD-like domain"/>
    <property type="match status" value="1"/>
</dbReference>
<gene>
    <name evidence="4" type="ORF">V1264_013271</name>
</gene>
<dbReference type="PANTHER" id="PTHR31690:SF4">
    <property type="entry name" value="FUCOSE MUTAROTASE"/>
    <property type="match status" value="1"/>
</dbReference>
<organism evidence="4 5">
    <name type="scientific">Littorina saxatilis</name>
    <dbReference type="NCBI Taxonomy" id="31220"/>
    <lineage>
        <taxon>Eukaryota</taxon>
        <taxon>Metazoa</taxon>
        <taxon>Spiralia</taxon>
        <taxon>Lophotrochozoa</taxon>
        <taxon>Mollusca</taxon>
        <taxon>Gastropoda</taxon>
        <taxon>Caenogastropoda</taxon>
        <taxon>Littorinimorpha</taxon>
        <taxon>Littorinoidea</taxon>
        <taxon>Littorinidae</taxon>
        <taxon>Littorina</taxon>
    </lineage>
</organism>
<reference evidence="4 5" key="1">
    <citation type="submission" date="2024-02" db="EMBL/GenBank/DDBJ databases">
        <title>Chromosome-scale genome assembly of the rough periwinkle Littorina saxatilis.</title>
        <authorList>
            <person name="De Jode A."/>
            <person name="Faria R."/>
            <person name="Formenti G."/>
            <person name="Sims Y."/>
            <person name="Smith T.P."/>
            <person name="Tracey A."/>
            <person name="Wood J.M.D."/>
            <person name="Zagrodzka Z.B."/>
            <person name="Johannesson K."/>
            <person name="Butlin R.K."/>
            <person name="Leder E.H."/>
        </authorList>
    </citation>
    <scope>NUCLEOTIDE SEQUENCE [LARGE SCALE GENOMIC DNA]</scope>
    <source>
        <strain evidence="4">Snail1</strain>
        <tissue evidence="4">Muscle</tissue>
    </source>
</reference>